<dbReference type="CDD" id="cd11367">
    <property type="entry name" value="RNase_PH_RRP42"/>
    <property type="match status" value="1"/>
</dbReference>
<dbReference type="GeneID" id="25908962"/>
<dbReference type="Proteomes" id="UP000054560">
    <property type="component" value="Unassembled WGS sequence"/>
</dbReference>
<dbReference type="GO" id="GO:0071035">
    <property type="term" value="P:nuclear polyadenylation-dependent rRNA catabolic process"/>
    <property type="evidence" value="ECO:0007669"/>
    <property type="project" value="TreeGrafter"/>
</dbReference>
<comment type="similarity">
    <text evidence="3">Belongs to the RNase PH family.</text>
</comment>
<dbReference type="Pfam" id="PF01138">
    <property type="entry name" value="RNase_PH"/>
    <property type="match status" value="1"/>
</dbReference>
<dbReference type="GO" id="GO:0000177">
    <property type="term" value="C:cytoplasmic exosome (RNase complex)"/>
    <property type="evidence" value="ECO:0007669"/>
    <property type="project" value="TreeGrafter"/>
</dbReference>
<keyword evidence="9" id="KW-1185">Reference proteome</keyword>
<dbReference type="STRING" id="667725.A0A0L0FRF8"/>
<evidence type="ECO:0000313" key="9">
    <source>
        <dbReference type="Proteomes" id="UP000054560"/>
    </source>
</evidence>
<evidence type="ECO:0000313" key="8">
    <source>
        <dbReference type="EMBL" id="KNC79131.1"/>
    </source>
</evidence>
<evidence type="ECO:0000256" key="5">
    <source>
        <dbReference type="ARBA" id="ARBA00022835"/>
    </source>
</evidence>
<evidence type="ECO:0000256" key="1">
    <source>
        <dbReference type="ARBA" id="ARBA00004496"/>
    </source>
</evidence>
<keyword evidence="5" id="KW-0271">Exosome</keyword>
<keyword evidence="4" id="KW-0963">Cytoplasm</keyword>
<dbReference type="Gene3D" id="3.30.230.70">
    <property type="entry name" value="GHMP Kinase, N-terminal domain"/>
    <property type="match status" value="1"/>
</dbReference>
<dbReference type="PANTHER" id="PTHR11097:SF8">
    <property type="entry name" value="EXOSOME COMPLEX COMPONENT RRP42"/>
    <property type="match status" value="1"/>
</dbReference>
<evidence type="ECO:0000259" key="7">
    <source>
        <dbReference type="Pfam" id="PF01138"/>
    </source>
</evidence>
<feature type="domain" description="Exoribonuclease phosphorolytic" evidence="7">
    <location>
        <begin position="32"/>
        <end position="161"/>
    </location>
</feature>
<dbReference type="RefSeq" id="XP_014153033.1">
    <property type="nucleotide sequence ID" value="XM_014297558.1"/>
</dbReference>
<sequence length="163" mass="17629">MSLITLSRPEQEYILSGIQHDIRADGRACHDYRHITLETGVLSNTDGSARLQLANTDILVGVKVDLGEPDHGKPNDGVVHFSVDCSASASPLFEGRGGEVLSTELKMSLDRLIVKSKAFNTASLCILPKEKVWHLYVDVIVLMHGGNLHDSISLAVRAALSAT</sequence>
<evidence type="ECO:0000256" key="6">
    <source>
        <dbReference type="ARBA" id="ARBA00042523"/>
    </source>
</evidence>
<organism evidence="8 9">
    <name type="scientific">Sphaeroforma arctica JP610</name>
    <dbReference type="NCBI Taxonomy" id="667725"/>
    <lineage>
        <taxon>Eukaryota</taxon>
        <taxon>Ichthyosporea</taxon>
        <taxon>Ichthyophonida</taxon>
        <taxon>Sphaeroforma</taxon>
    </lineage>
</organism>
<feature type="non-terminal residue" evidence="8">
    <location>
        <position position="163"/>
    </location>
</feature>
<dbReference type="GO" id="GO:0034476">
    <property type="term" value="P:U5 snRNA 3'-end processing"/>
    <property type="evidence" value="ECO:0007669"/>
    <property type="project" value="TreeGrafter"/>
</dbReference>
<dbReference type="OrthoDB" id="272245at2759"/>
<evidence type="ECO:0000256" key="4">
    <source>
        <dbReference type="ARBA" id="ARBA00022490"/>
    </source>
</evidence>
<protein>
    <recommendedName>
        <fullName evidence="6">Ribosomal RNA-processing protein 42</fullName>
    </recommendedName>
</protein>
<dbReference type="AlphaFoldDB" id="A0A0L0FRF8"/>
<proteinExistence type="inferred from homology"/>
<dbReference type="GO" id="GO:0034475">
    <property type="term" value="P:U4 snRNA 3'-end processing"/>
    <property type="evidence" value="ECO:0007669"/>
    <property type="project" value="TreeGrafter"/>
</dbReference>
<reference evidence="8 9" key="1">
    <citation type="submission" date="2011-02" db="EMBL/GenBank/DDBJ databases">
        <title>The Genome Sequence of Sphaeroforma arctica JP610.</title>
        <authorList>
            <consortium name="The Broad Institute Genome Sequencing Platform"/>
            <person name="Russ C."/>
            <person name="Cuomo C."/>
            <person name="Young S.K."/>
            <person name="Zeng Q."/>
            <person name="Gargeya S."/>
            <person name="Alvarado L."/>
            <person name="Berlin A."/>
            <person name="Chapman S.B."/>
            <person name="Chen Z."/>
            <person name="Freedman E."/>
            <person name="Gellesch M."/>
            <person name="Goldberg J."/>
            <person name="Griggs A."/>
            <person name="Gujja S."/>
            <person name="Heilman E."/>
            <person name="Heiman D."/>
            <person name="Howarth C."/>
            <person name="Mehta T."/>
            <person name="Neiman D."/>
            <person name="Pearson M."/>
            <person name="Roberts A."/>
            <person name="Saif S."/>
            <person name="Shea T."/>
            <person name="Shenoy N."/>
            <person name="Sisk P."/>
            <person name="Stolte C."/>
            <person name="Sykes S."/>
            <person name="White J."/>
            <person name="Yandava C."/>
            <person name="Burger G."/>
            <person name="Gray M.W."/>
            <person name="Holland P.W.H."/>
            <person name="King N."/>
            <person name="Lang F.B.F."/>
            <person name="Roger A.J."/>
            <person name="Ruiz-Trillo I."/>
            <person name="Haas B."/>
            <person name="Nusbaum C."/>
            <person name="Birren B."/>
        </authorList>
    </citation>
    <scope>NUCLEOTIDE SEQUENCE [LARGE SCALE GENOMIC DNA]</scope>
    <source>
        <strain evidence="8 9">JP610</strain>
    </source>
</reference>
<dbReference type="GO" id="GO:0000467">
    <property type="term" value="P:exonucleolytic trimming to generate mature 3'-end of 5.8S rRNA from tricistronic rRNA transcript (SSU-rRNA, 5.8S rRNA, LSU-rRNA)"/>
    <property type="evidence" value="ECO:0007669"/>
    <property type="project" value="TreeGrafter"/>
</dbReference>
<comment type="subcellular location">
    <subcellularLocation>
        <location evidence="1">Cytoplasm</location>
    </subcellularLocation>
    <subcellularLocation>
        <location evidence="2">Nucleus</location>
        <location evidence="2">Nucleolus</location>
    </subcellularLocation>
</comment>
<dbReference type="GO" id="GO:0035925">
    <property type="term" value="F:mRNA 3'-UTR AU-rich region binding"/>
    <property type="evidence" value="ECO:0007669"/>
    <property type="project" value="TreeGrafter"/>
</dbReference>
<dbReference type="InterPro" id="IPR001247">
    <property type="entry name" value="ExoRNase_PH_dom1"/>
</dbReference>
<dbReference type="GO" id="GO:0016075">
    <property type="term" value="P:rRNA catabolic process"/>
    <property type="evidence" value="ECO:0007669"/>
    <property type="project" value="TreeGrafter"/>
</dbReference>
<accession>A0A0L0FRF8</accession>
<dbReference type="GO" id="GO:0071038">
    <property type="term" value="P:TRAMP-dependent tRNA surveillance pathway"/>
    <property type="evidence" value="ECO:0007669"/>
    <property type="project" value="TreeGrafter"/>
</dbReference>
<dbReference type="GO" id="GO:0005730">
    <property type="term" value="C:nucleolus"/>
    <property type="evidence" value="ECO:0007669"/>
    <property type="project" value="UniProtKB-SubCell"/>
</dbReference>
<dbReference type="EMBL" id="KQ242359">
    <property type="protein sequence ID" value="KNC79131.1"/>
    <property type="molecule type" value="Genomic_DNA"/>
</dbReference>
<dbReference type="InterPro" id="IPR050590">
    <property type="entry name" value="Exosome_comp_Rrp42_subfam"/>
</dbReference>
<name>A0A0L0FRF8_9EUKA</name>
<dbReference type="GO" id="GO:0000176">
    <property type="term" value="C:nuclear exosome (RNase complex)"/>
    <property type="evidence" value="ECO:0007669"/>
    <property type="project" value="TreeGrafter"/>
</dbReference>
<gene>
    <name evidence="8" type="ORF">SARC_08458</name>
</gene>
<dbReference type="eggNOG" id="KOG1612">
    <property type="taxonomic scope" value="Eukaryota"/>
</dbReference>
<dbReference type="GO" id="GO:0071028">
    <property type="term" value="P:nuclear mRNA surveillance"/>
    <property type="evidence" value="ECO:0007669"/>
    <property type="project" value="TreeGrafter"/>
</dbReference>
<dbReference type="InterPro" id="IPR020568">
    <property type="entry name" value="Ribosomal_Su5_D2-typ_SF"/>
</dbReference>
<dbReference type="SUPFAM" id="SSF54211">
    <property type="entry name" value="Ribosomal protein S5 domain 2-like"/>
    <property type="match status" value="1"/>
</dbReference>
<evidence type="ECO:0000256" key="3">
    <source>
        <dbReference type="ARBA" id="ARBA00006678"/>
    </source>
</evidence>
<dbReference type="PANTHER" id="PTHR11097">
    <property type="entry name" value="EXOSOME COMPLEX EXONUCLEASE RIBOSOMAL RNA PROCESSING PROTEIN"/>
    <property type="match status" value="1"/>
</dbReference>
<evidence type="ECO:0000256" key="2">
    <source>
        <dbReference type="ARBA" id="ARBA00004604"/>
    </source>
</evidence>
<dbReference type="GO" id="GO:0034473">
    <property type="term" value="P:U1 snRNA 3'-end processing"/>
    <property type="evidence" value="ECO:0007669"/>
    <property type="project" value="TreeGrafter"/>
</dbReference>
<dbReference type="InterPro" id="IPR027408">
    <property type="entry name" value="PNPase/RNase_PH_dom_sf"/>
</dbReference>